<evidence type="ECO:0000256" key="3">
    <source>
        <dbReference type="ARBA" id="ARBA00023125"/>
    </source>
</evidence>
<dbReference type="PROSITE" id="PS50943">
    <property type="entry name" value="HTH_CROC1"/>
    <property type="match status" value="1"/>
</dbReference>
<dbReference type="PIRSF" id="PIRSF019251">
    <property type="entry name" value="Rv0465c"/>
    <property type="match status" value="1"/>
</dbReference>
<dbReference type="PANTHER" id="PTHR46797">
    <property type="entry name" value="HTH-TYPE TRANSCRIPTIONAL REGULATOR"/>
    <property type="match status" value="1"/>
</dbReference>
<dbReference type="InterPro" id="IPR050807">
    <property type="entry name" value="TransReg_Diox_bact_type"/>
</dbReference>
<evidence type="ECO:0000256" key="4">
    <source>
        <dbReference type="ARBA" id="ARBA00023163"/>
    </source>
</evidence>
<gene>
    <name evidence="6" type="ORF">FHE74_04430</name>
</gene>
<dbReference type="InterPro" id="IPR010359">
    <property type="entry name" value="IrrE_HExxH"/>
</dbReference>
<dbReference type="GO" id="GO:0003700">
    <property type="term" value="F:DNA-binding transcription factor activity"/>
    <property type="evidence" value="ECO:0007669"/>
    <property type="project" value="TreeGrafter"/>
</dbReference>
<sequence length="430" mass="47681">MAQHFAGGRIHTLRRGARLTQAEMARRIGVSTSYLNQLENDQRPISVSVLLALTQAFDVDAGYFAPESDVEKLTALRGIFPDVPADQLSDLATRYPDLARGLSTRFNPAANPYDTVRDYFFSTRSYIHDLDVAGEELATYLGPIHLRAGRMAAALESDAGVNVNFRGDATGHRRRYDPLTRTLTLRTGLNEAQLCFEMALHYALSVHQDLLDSEVKDLDAPDARDVALLGLAQYFASAVTLPYSAVLEVAEDTRYDVDRIASHFLASYESTCHRLSSLQRPGAKGVPFNFVRIDRAGNVSKRQSARGVNFTADSATCPLWVVHRAFETPARPTRQVARMPDGRTYLWVARYVSSPTRGFTAPRREFAVALGCEISQAHRLVYSDGLNLSPDAATEIGPGCRLCPREQCAQRAFPQEGRRVVVDFHSSQRN</sequence>
<feature type="domain" description="HTH cro/C1-type" evidence="5">
    <location>
        <begin position="10"/>
        <end position="64"/>
    </location>
</feature>
<dbReference type="GO" id="GO:0005829">
    <property type="term" value="C:cytosol"/>
    <property type="evidence" value="ECO:0007669"/>
    <property type="project" value="TreeGrafter"/>
</dbReference>
<evidence type="ECO:0000313" key="7">
    <source>
        <dbReference type="Proteomes" id="UP000312032"/>
    </source>
</evidence>
<dbReference type="PANTHER" id="PTHR46797:SF23">
    <property type="entry name" value="HTH-TYPE TRANSCRIPTIONAL REGULATOR SUTR"/>
    <property type="match status" value="1"/>
</dbReference>
<dbReference type="EMBL" id="VDHJ01000005">
    <property type="protein sequence ID" value="TNL98452.1"/>
    <property type="molecule type" value="Genomic_DNA"/>
</dbReference>
<dbReference type="Pfam" id="PF06114">
    <property type="entry name" value="Peptidase_M78"/>
    <property type="match status" value="1"/>
</dbReference>
<keyword evidence="3" id="KW-0238">DNA-binding</keyword>
<dbReference type="Gene3D" id="1.10.260.40">
    <property type="entry name" value="lambda repressor-like DNA-binding domains"/>
    <property type="match status" value="1"/>
</dbReference>
<dbReference type="CDD" id="cd00093">
    <property type="entry name" value="HTH_XRE"/>
    <property type="match status" value="1"/>
</dbReference>
<dbReference type="SMART" id="SM00530">
    <property type="entry name" value="HTH_XRE"/>
    <property type="match status" value="1"/>
</dbReference>
<dbReference type="SUPFAM" id="SSF47413">
    <property type="entry name" value="lambda repressor-like DNA-binding domains"/>
    <property type="match status" value="1"/>
</dbReference>
<evidence type="ECO:0000256" key="1">
    <source>
        <dbReference type="ARBA" id="ARBA00007227"/>
    </source>
</evidence>
<evidence type="ECO:0000256" key="2">
    <source>
        <dbReference type="ARBA" id="ARBA00023015"/>
    </source>
</evidence>
<dbReference type="OrthoDB" id="9810578at2"/>
<dbReference type="AlphaFoldDB" id="A0A5C4U444"/>
<dbReference type="GO" id="GO:0003677">
    <property type="term" value="F:DNA binding"/>
    <property type="evidence" value="ECO:0007669"/>
    <property type="project" value="UniProtKB-KW"/>
</dbReference>
<keyword evidence="7" id="KW-1185">Reference proteome</keyword>
<dbReference type="Proteomes" id="UP000312032">
    <property type="component" value="Unassembled WGS sequence"/>
</dbReference>
<proteinExistence type="inferred from homology"/>
<keyword evidence="4" id="KW-0804">Transcription</keyword>
<evidence type="ECO:0000313" key="6">
    <source>
        <dbReference type="EMBL" id="TNL98452.1"/>
    </source>
</evidence>
<evidence type="ECO:0000259" key="5">
    <source>
        <dbReference type="PROSITE" id="PS50943"/>
    </source>
</evidence>
<reference evidence="6 7" key="1">
    <citation type="submission" date="2019-06" db="EMBL/GenBank/DDBJ databases">
        <authorList>
            <person name="Li J."/>
        </authorList>
    </citation>
    <scope>NUCLEOTIDE SEQUENCE [LARGE SCALE GENOMIC DNA]</scope>
    <source>
        <strain evidence="6 7">LMG 28165</strain>
    </source>
</reference>
<name>A0A5C4U444_9CORY</name>
<dbReference type="InterPro" id="IPR001387">
    <property type="entry name" value="Cro/C1-type_HTH"/>
</dbReference>
<accession>A0A5C4U444</accession>
<organism evidence="6 7">
    <name type="scientific">Corynebacterium tapiri</name>
    <dbReference type="NCBI Taxonomy" id="1448266"/>
    <lineage>
        <taxon>Bacteria</taxon>
        <taxon>Bacillati</taxon>
        <taxon>Actinomycetota</taxon>
        <taxon>Actinomycetes</taxon>
        <taxon>Mycobacteriales</taxon>
        <taxon>Corynebacteriaceae</taxon>
        <taxon>Corynebacterium</taxon>
    </lineage>
</organism>
<dbReference type="Pfam" id="PF09856">
    <property type="entry name" value="ScfRs"/>
    <property type="match status" value="1"/>
</dbReference>
<comment type="similarity">
    <text evidence="1">Belongs to the short-chain fatty acyl-CoA assimilation regulator (ScfR) family.</text>
</comment>
<dbReference type="InterPro" id="IPR018653">
    <property type="entry name" value="ScfR_C"/>
</dbReference>
<dbReference type="InterPro" id="IPR026281">
    <property type="entry name" value="HTH_RamB"/>
</dbReference>
<protein>
    <submittedName>
        <fullName evidence="6">Helix-turn-helix domain-containing protein</fullName>
    </submittedName>
</protein>
<comment type="caution">
    <text evidence="6">The sequence shown here is derived from an EMBL/GenBank/DDBJ whole genome shotgun (WGS) entry which is preliminary data.</text>
</comment>
<keyword evidence="2" id="KW-0805">Transcription regulation</keyword>
<dbReference type="Pfam" id="PF01381">
    <property type="entry name" value="HTH_3"/>
    <property type="match status" value="1"/>
</dbReference>
<dbReference type="InterPro" id="IPR010982">
    <property type="entry name" value="Lambda_DNA-bd_dom_sf"/>
</dbReference>